<sequence>MTLTIRPATLADVPELTLLINRIIAVGGTTAHETPFTEARFVEKYISNPKAISCHVAEDATGRLIGYQVLGRSDQFPPDWAEVGTFVDPEVQRSGAGAALFAATLATARAAGVVTIDATIRADNAPGLGYYTKRGFRDYATDPDYCLKDGTKVGRISKRFDLG</sequence>
<keyword evidence="2" id="KW-0012">Acyltransferase</keyword>
<evidence type="ECO:0000256" key="2">
    <source>
        <dbReference type="ARBA" id="ARBA00023315"/>
    </source>
</evidence>
<dbReference type="PROSITE" id="PS51186">
    <property type="entry name" value="GNAT"/>
    <property type="match status" value="1"/>
</dbReference>
<dbReference type="InterPro" id="IPR000182">
    <property type="entry name" value="GNAT_dom"/>
</dbReference>
<dbReference type="Pfam" id="PF00583">
    <property type="entry name" value="Acetyltransf_1"/>
    <property type="match status" value="1"/>
</dbReference>
<protein>
    <submittedName>
        <fullName evidence="4">GNAT family N-acetyltransferase</fullName>
    </submittedName>
</protein>
<dbReference type="Proteomes" id="UP000484076">
    <property type="component" value="Unassembled WGS sequence"/>
</dbReference>
<proteinExistence type="predicted"/>
<dbReference type="AlphaFoldDB" id="A0A8X8GXG4"/>
<evidence type="ECO:0000256" key="1">
    <source>
        <dbReference type="ARBA" id="ARBA00022679"/>
    </source>
</evidence>
<dbReference type="InterPro" id="IPR016181">
    <property type="entry name" value="Acyl_CoA_acyltransferase"/>
</dbReference>
<gene>
    <name evidence="4" type="ORF">GEU84_010890</name>
</gene>
<keyword evidence="5" id="KW-1185">Reference proteome</keyword>
<dbReference type="PANTHER" id="PTHR43877">
    <property type="entry name" value="AMINOALKYLPHOSPHONATE N-ACETYLTRANSFERASE-RELATED-RELATED"/>
    <property type="match status" value="1"/>
</dbReference>
<accession>A0A8X8GXG4</accession>
<feature type="domain" description="N-acetyltransferase" evidence="3">
    <location>
        <begin position="3"/>
        <end position="163"/>
    </location>
</feature>
<dbReference type="SUPFAM" id="SSF55729">
    <property type="entry name" value="Acyl-CoA N-acyltransferases (Nat)"/>
    <property type="match status" value="1"/>
</dbReference>
<name>A0A8X8GXG4_9RHOB</name>
<organism evidence="4 5">
    <name type="scientific">Fertoeibacter niger</name>
    <dbReference type="NCBI Taxonomy" id="2656921"/>
    <lineage>
        <taxon>Bacteria</taxon>
        <taxon>Pseudomonadati</taxon>
        <taxon>Pseudomonadota</taxon>
        <taxon>Alphaproteobacteria</taxon>
        <taxon>Rhodobacterales</taxon>
        <taxon>Paracoccaceae</taxon>
        <taxon>Fertoeibacter</taxon>
    </lineage>
</organism>
<dbReference type="RefSeq" id="WP_152826341.1">
    <property type="nucleotide sequence ID" value="NZ_WHUT02000005.1"/>
</dbReference>
<dbReference type="GO" id="GO:0016747">
    <property type="term" value="F:acyltransferase activity, transferring groups other than amino-acyl groups"/>
    <property type="evidence" value="ECO:0007669"/>
    <property type="project" value="InterPro"/>
</dbReference>
<keyword evidence="1" id="KW-0808">Transferase</keyword>
<evidence type="ECO:0000259" key="3">
    <source>
        <dbReference type="PROSITE" id="PS51186"/>
    </source>
</evidence>
<dbReference type="Gene3D" id="3.40.630.30">
    <property type="match status" value="1"/>
</dbReference>
<dbReference type="EMBL" id="WHUT02000005">
    <property type="protein sequence ID" value="NUB44892.1"/>
    <property type="molecule type" value="Genomic_DNA"/>
</dbReference>
<reference evidence="4" key="1">
    <citation type="submission" date="2020-05" db="EMBL/GenBank/DDBJ databases">
        <title>Fertoebacter nigrum gen. nov., sp. nov., a new member of the family Rhodobacteraceae.</title>
        <authorList>
            <person name="Szuroczki S."/>
            <person name="Abbaszade G."/>
            <person name="Buni D."/>
            <person name="Schumann P."/>
            <person name="Toth E."/>
        </authorList>
    </citation>
    <scope>NUCLEOTIDE SEQUENCE</scope>
    <source>
        <strain evidence="4">RG-N-1a</strain>
    </source>
</reference>
<comment type="caution">
    <text evidence="4">The sequence shown here is derived from an EMBL/GenBank/DDBJ whole genome shotgun (WGS) entry which is preliminary data.</text>
</comment>
<evidence type="ECO:0000313" key="4">
    <source>
        <dbReference type="EMBL" id="NUB44892.1"/>
    </source>
</evidence>
<dbReference type="InterPro" id="IPR050832">
    <property type="entry name" value="Bact_Acetyltransf"/>
</dbReference>
<evidence type="ECO:0000313" key="5">
    <source>
        <dbReference type="Proteomes" id="UP000484076"/>
    </source>
</evidence>